<dbReference type="Proteomes" id="UP001367676">
    <property type="component" value="Unassembled WGS sequence"/>
</dbReference>
<gene>
    <name evidence="2" type="ORF">V9T40_002325</name>
</gene>
<sequence length="116" mass="12461">MALNSAIGGGSCVVSGELEPMSQAAAAATSANLRRQTSGAAKSQKGAGGAVEFEQEKEKITSQHVELRSSTFSSAVPGCETQKMARKYKFPLPDQALNYSLKIRRQRYARSVYIFA</sequence>
<evidence type="ECO:0000313" key="3">
    <source>
        <dbReference type="Proteomes" id="UP001367676"/>
    </source>
</evidence>
<proteinExistence type="predicted"/>
<keyword evidence="3" id="KW-1185">Reference proteome</keyword>
<name>A0AAN9TUB9_9HEMI</name>
<evidence type="ECO:0000256" key="1">
    <source>
        <dbReference type="SAM" id="MobiDB-lite"/>
    </source>
</evidence>
<comment type="caution">
    <text evidence="2">The sequence shown here is derived from an EMBL/GenBank/DDBJ whole genome shotgun (WGS) entry which is preliminary data.</text>
</comment>
<dbReference type="AlphaFoldDB" id="A0AAN9TUB9"/>
<reference evidence="2 3" key="1">
    <citation type="submission" date="2024-03" db="EMBL/GenBank/DDBJ databases">
        <title>Adaptation during the transition from Ophiocordyceps entomopathogen to insect associate is accompanied by gene loss and intensified selection.</title>
        <authorList>
            <person name="Ward C.M."/>
            <person name="Onetto C.A."/>
            <person name="Borneman A.R."/>
        </authorList>
    </citation>
    <scope>NUCLEOTIDE SEQUENCE [LARGE SCALE GENOMIC DNA]</scope>
    <source>
        <strain evidence="2">AWRI1</strain>
        <tissue evidence="2">Single Adult Female</tissue>
    </source>
</reference>
<evidence type="ECO:0000313" key="2">
    <source>
        <dbReference type="EMBL" id="KAK7590712.1"/>
    </source>
</evidence>
<organism evidence="2 3">
    <name type="scientific">Parthenolecanium corni</name>
    <dbReference type="NCBI Taxonomy" id="536013"/>
    <lineage>
        <taxon>Eukaryota</taxon>
        <taxon>Metazoa</taxon>
        <taxon>Ecdysozoa</taxon>
        <taxon>Arthropoda</taxon>
        <taxon>Hexapoda</taxon>
        <taxon>Insecta</taxon>
        <taxon>Pterygota</taxon>
        <taxon>Neoptera</taxon>
        <taxon>Paraneoptera</taxon>
        <taxon>Hemiptera</taxon>
        <taxon>Sternorrhyncha</taxon>
        <taxon>Coccoidea</taxon>
        <taxon>Coccidae</taxon>
        <taxon>Parthenolecanium</taxon>
    </lineage>
</organism>
<accession>A0AAN9TUB9</accession>
<dbReference type="EMBL" id="JBBCAQ010000022">
    <property type="protein sequence ID" value="KAK7590712.1"/>
    <property type="molecule type" value="Genomic_DNA"/>
</dbReference>
<feature type="region of interest" description="Disordered" evidence="1">
    <location>
        <begin position="36"/>
        <end position="55"/>
    </location>
</feature>
<protein>
    <submittedName>
        <fullName evidence="2">Uncharacterized protein</fullName>
    </submittedName>
</protein>